<comment type="caution">
    <text evidence="3">The sequence shown here is derived from an EMBL/GenBank/DDBJ whole genome shotgun (WGS) entry which is preliminary data.</text>
</comment>
<proteinExistence type="predicted"/>
<dbReference type="GO" id="GO:0003700">
    <property type="term" value="F:DNA-binding transcription factor activity"/>
    <property type="evidence" value="ECO:0007669"/>
    <property type="project" value="InterPro"/>
</dbReference>
<dbReference type="OrthoDB" id="10668659at2759"/>
<feature type="region of interest" description="Disordered" evidence="1">
    <location>
        <begin position="189"/>
        <end position="209"/>
    </location>
</feature>
<evidence type="ECO:0000313" key="4">
    <source>
        <dbReference type="Proteomes" id="UP000557566"/>
    </source>
</evidence>
<protein>
    <recommendedName>
        <fullName evidence="2">BZIP domain-containing protein</fullName>
    </recommendedName>
</protein>
<name>A0A8H4LWK0_9HYPO</name>
<accession>A0A8H4LWK0</accession>
<gene>
    <name evidence="3" type="ORF">G6O67_006640</name>
</gene>
<feature type="compositionally biased region" description="Polar residues" evidence="1">
    <location>
        <begin position="30"/>
        <end position="47"/>
    </location>
</feature>
<dbReference type="Proteomes" id="UP000557566">
    <property type="component" value="Unassembled WGS sequence"/>
</dbReference>
<organism evidence="3 4">
    <name type="scientific">Ophiocordyceps sinensis</name>
    <dbReference type="NCBI Taxonomy" id="72228"/>
    <lineage>
        <taxon>Eukaryota</taxon>
        <taxon>Fungi</taxon>
        <taxon>Dikarya</taxon>
        <taxon>Ascomycota</taxon>
        <taxon>Pezizomycotina</taxon>
        <taxon>Sordariomycetes</taxon>
        <taxon>Hypocreomycetidae</taxon>
        <taxon>Hypocreales</taxon>
        <taxon>Ophiocordycipitaceae</taxon>
        <taxon>Ophiocordyceps</taxon>
    </lineage>
</organism>
<feature type="region of interest" description="Disordered" evidence="1">
    <location>
        <begin position="1"/>
        <end position="48"/>
    </location>
</feature>
<dbReference type="CDD" id="cd14688">
    <property type="entry name" value="bZIP_YAP"/>
    <property type="match status" value="1"/>
</dbReference>
<evidence type="ECO:0000256" key="1">
    <source>
        <dbReference type="SAM" id="MobiDB-lite"/>
    </source>
</evidence>
<dbReference type="PROSITE" id="PS00036">
    <property type="entry name" value="BZIP_BASIC"/>
    <property type="match status" value="1"/>
</dbReference>
<dbReference type="InterPro" id="IPR004827">
    <property type="entry name" value="bZIP"/>
</dbReference>
<keyword evidence="4" id="KW-1185">Reference proteome</keyword>
<feature type="compositionally biased region" description="Basic residues" evidence="1">
    <location>
        <begin position="11"/>
        <end position="23"/>
    </location>
</feature>
<dbReference type="EMBL" id="JAAVMX010000007">
    <property type="protein sequence ID" value="KAF4506570.1"/>
    <property type="molecule type" value="Genomic_DNA"/>
</dbReference>
<feature type="domain" description="BZIP" evidence="2">
    <location>
        <begin position="9"/>
        <end position="24"/>
    </location>
</feature>
<evidence type="ECO:0000313" key="3">
    <source>
        <dbReference type="EMBL" id="KAF4506570.1"/>
    </source>
</evidence>
<sequence length="209" mass="23401">MNLSQYESRRKAQNRQAQKRYRQKQKERSNQSGVTGESVVNSPNTDWASELTAEAENPSLDSHLHFPNSSSNSTEDALITSLLQFSSDGAQGRELYTGSPLAAFDSDMGLRTTCISSGNDSSQSFDGLQEPEQIPKLYINVYTKVVDLIDDLAKVYHFGVEMELMCSNEDLCRLLDTIKDKFKMSIQQAAASSSKESRPGLLKPRQRRH</sequence>
<reference evidence="3 4" key="1">
    <citation type="journal article" date="2020" name="Genome Biol. Evol.">
        <title>A new high-quality draft genome assembly of the Chinese cordyceps Ophiocordyceps sinensis.</title>
        <authorList>
            <person name="Shu R."/>
            <person name="Zhang J."/>
            <person name="Meng Q."/>
            <person name="Zhang H."/>
            <person name="Zhou G."/>
            <person name="Li M."/>
            <person name="Wu P."/>
            <person name="Zhao Y."/>
            <person name="Chen C."/>
            <person name="Qin Q."/>
        </authorList>
    </citation>
    <scope>NUCLEOTIDE SEQUENCE [LARGE SCALE GENOMIC DNA]</scope>
    <source>
        <strain evidence="3 4">IOZ07</strain>
    </source>
</reference>
<dbReference type="AlphaFoldDB" id="A0A8H4LWK0"/>
<evidence type="ECO:0000259" key="2">
    <source>
        <dbReference type="PROSITE" id="PS00036"/>
    </source>
</evidence>
<dbReference type="Gene3D" id="1.20.5.170">
    <property type="match status" value="1"/>
</dbReference>